<dbReference type="PANTHER" id="PTHR35580:SF1">
    <property type="entry name" value="PHYTASE-LIKE DOMAIN-CONTAINING PROTEIN"/>
    <property type="match status" value="1"/>
</dbReference>
<evidence type="ECO:0000313" key="2">
    <source>
        <dbReference type="EMBL" id="MDO7877626.1"/>
    </source>
</evidence>
<gene>
    <name evidence="2" type="ORF">Q5H93_23000</name>
</gene>
<dbReference type="InterPro" id="IPR013783">
    <property type="entry name" value="Ig-like_fold"/>
</dbReference>
<dbReference type="Proteomes" id="UP001176429">
    <property type="component" value="Unassembled WGS sequence"/>
</dbReference>
<dbReference type="RefSeq" id="WP_305009078.1">
    <property type="nucleotide sequence ID" value="NZ_JAUQSY010000023.1"/>
</dbReference>
<reference evidence="2" key="1">
    <citation type="submission" date="2023-07" db="EMBL/GenBank/DDBJ databases">
        <authorList>
            <person name="Kim M.K."/>
        </authorList>
    </citation>
    <scope>NUCLEOTIDE SEQUENCE</scope>
    <source>
        <strain evidence="2">ASUV-10-1</strain>
    </source>
</reference>
<organism evidence="2 3">
    <name type="scientific">Hymenobacter aranciens</name>
    <dbReference type="NCBI Taxonomy" id="3063996"/>
    <lineage>
        <taxon>Bacteria</taxon>
        <taxon>Pseudomonadati</taxon>
        <taxon>Bacteroidota</taxon>
        <taxon>Cytophagia</taxon>
        <taxon>Cytophagales</taxon>
        <taxon>Hymenobacteraceae</taxon>
        <taxon>Hymenobacter</taxon>
    </lineage>
</organism>
<dbReference type="InterPro" id="IPR052918">
    <property type="entry name" value="Motility_Chemotaxis_Reg"/>
</dbReference>
<feature type="domain" description="IPT/TIG" evidence="1">
    <location>
        <begin position="543"/>
        <end position="605"/>
    </location>
</feature>
<dbReference type="Gene3D" id="2.60.40.10">
    <property type="entry name" value="Immunoglobulins"/>
    <property type="match status" value="1"/>
</dbReference>
<proteinExistence type="predicted"/>
<name>A0ABT9BH77_9BACT</name>
<dbReference type="EMBL" id="JAUQSY010000023">
    <property type="protein sequence ID" value="MDO7877626.1"/>
    <property type="molecule type" value="Genomic_DNA"/>
</dbReference>
<keyword evidence="3" id="KW-1185">Reference proteome</keyword>
<comment type="caution">
    <text evidence="2">The sequence shown here is derived from an EMBL/GenBank/DDBJ whole genome shotgun (WGS) entry which is preliminary data.</text>
</comment>
<sequence>MRFLCSTLRTSGLAPWLGLLIGLLGLGPHAQAQTPAWLGVVGGTAATGVSWARATALDARGNTFVVGSFGGQLTLGSTVLTSAGGTDVFVAKWDAATAGWAWAARAGGTGSDTGLAVAVDGNGDVVLTGLVTNAATSAANLASNPAQAVQVGGVLLPSASANTTANQDVLVAKYSAGGTYLWAASAGGTADDGSTTVAVDASNNVRLAGIVRNAATSATNLASNPALAVQFGGVGLNSASTNSDNNQDIFVAGYSASGSYQWATSAGGRNSDGALDLAVDGNGDVVVVGSVADFNNGGTSGEGVRFGTLTPPIASTSSVLGFDVFVAKYRIGSGWQWAVTGGGQEDDAGYRLALDGSNNVFVSGYVTNAATSRTNLASGSYYTVKFGGVGLNSASTNTGPSQDVYLAKYSSSGTYQWATSAGGSGDDHVRGLAVDAAGNVLLTGYVTSNSSVKFGGVALANASSSSSANQDVFVARYSNGGTYQWAASAGGSGYDSSEDLAVDATGTAVLVGQAVPTATFGPCALSTPAGTPSLFVARYGVPPTLTAVAPAAELPGQTVTLTGTYFGPGTAVSFGGVAAASVGYVSPTRLTAVVPAGATPGSSVVAVGPACAAVGLPASAFEVLQVYRSAAASGCLATAGTPVSGTGGAGKWVYLRLPGTGGAVVAAIEDTRNLGTVTASLAVLGTATTAAVRADGRIGRRYLDRNFALTATSPSFAGSTVRVRFYGLSSELARLTAVDAAATLAGLQASQYDGPNVDCQLSNNSPAGQRRLVAAPATVVSGADWFAAEVAVPDHFSEFYLTGASSPLPVELTTFTATAEGPAVRLAWRTASEKNSAHFEVQRSATGEAFEPIGEVAAQGTKATPTDYIFRDPLALLPSHPHTLYYRLRQVDLDGTASYSPVRVVTVGGPGELRLYPNPANAAVAVAGLRPGAPVQVLDALGRPVARATAEARGTARLVLPTGLAPGVYIVRSGAQARRLTVE</sequence>
<dbReference type="SUPFAM" id="SSF81296">
    <property type="entry name" value="E set domains"/>
    <property type="match status" value="1"/>
</dbReference>
<dbReference type="PANTHER" id="PTHR35580">
    <property type="entry name" value="CELL SURFACE GLYCOPROTEIN (S-LAYER PROTEIN)-LIKE PROTEIN"/>
    <property type="match status" value="1"/>
</dbReference>
<protein>
    <submittedName>
        <fullName evidence="2">IPT/TIG domain-containing protein</fullName>
    </submittedName>
</protein>
<evidence type="ECO:0000313" key="3">
    <source>
        <dbReference type="Proteomes" id="UP001176429"/>
    </source>
</evidence>
<dbReference type="InterPro" id="IPR002909">
    <property type="entry name" value="IPT_dom"/>
</dbReference>
<evidence type="ECO:0000259" key="1">
    <source>
        <dbReference type="Pfam" id="PF01833"/>
    </source>
</evidence>
<dbReference type="Pfam" id="PF01833">
    <property type="entry name" value="TIG"/>
    <property type="match status" value="1"/>
</dbReference>
<accession>A0ABT9BH77</accession>
<dbReference type="CDD" id="cd00102">
    <property type="entry name" value="IPT"/>
    <property type="match status" value="1"/>
</dbReference>
<dbReference type="InterPro" id="IPR014756">
    <property type="entry name" value="Ig_E-set"/>
</dbReference>